<evidence type="ECO:0000313" key="2">
    <source>
        <dbReference type="EMBL" id="WZU66179.1"/>
    </source>
</evidence>
<proteinExistence type="predicted"/>
<keyword evidence="1" id="KW-1133">Transmembrane helix</keyword>
<dbReference type="AlphaFoldDB" id="A0AAN0NL15"/>
<evidence type="ECO:0000313" key="3">
    <source>
        <dbReference type="Proteomes" id="UP001470809"/>
    </source>
</evidence>
<reference evidence="2 3" key="2">
    <citation type="submission" date="2024-08" db="EMBL/GenBank/DDBJ databases">
        <title>Phylogenomic analyses of a clade within the roseobacter group suggest taxonomic reassignments of species of the genera Aestuariivita, Citreicella, Loktanella, Nautella, Pelagibaca, Ruegeria, Thalassobius, Thiobacimonas and Tropicibacter, and the proposal o.</title>
        <authorList>
            <person name="Jeon C.O."/>
        </authorList>
    </citation>
    <scope>NUCLEOTIDE SEQUENCE [LARGE SCALE GENOMIC DNA]</scope>
    <source>
        <strain evidence="2 3">SS1-5</strain>
    </source>
</reference>
<feature type="transmembrane region" description="Helical" evidence="1">
    <location>
        <begin position="16"/>
        <end position="32"/>
    </location>
</feature>
<keyword evidence="3" id="KW-1185">Reference proteome</keyword>
<keyword evidence="1" id="KW-0472">Membrane</keyword>
<evidence type="ECO:0000256" key="1">
    <source>
        <dbReference type="SAM" id="Phobius"/>
    </source>
</evidence>
<protein>
    <submittedName>
        <fullName evidence="2">Uncharacterized protein</fullName>
    </submittedName>
</protein>
<dbReference type="KEGG" id="yrh:AABB31_13965"/>
<gene>
    <name evidence="2" type="ORF">AABB31_13965</name>
</gene>
<dbReference type="RefSeq" id="WP_342075506.1">
    <property type="nucleotide sequence ID" value="NZ_CP151767.2"/>
</dbReference>
<sequence>MADLIEQIFAVTRGEWALLLFSTVLLGQFLIFRSGATAVLNKHTGAYFPGLSAALADIPARAAARAKQGDR</sequence>
<keyword evidence="1" id="KW-0812">Transmembrane</keyword>
<accession>A0AAN0NL15</accession>
<name>A0AAN0NL15_9RHOB</name>
<organism evidence="2 3">
    <name type="scientific">Yoonia rhodophyticola</name>
    <dbReference type="NCBI Taxonomy" id="3137370"/>
    <lineage>
        <taxon>Bacteria</taxon>
        <taxon>Pseudomonadati</taxon>
        <taxon>Pseudomonadota</taxon>
        <taxon>Alphaproteobacteria</taxon>
        <taxon>Rhodobacterales</taxon>
        <taxon>Paracoccaceae</taxon>
        <taxon>Yoonia</taxon>
    </lineage>
</organism>
<dbReference type="Proteomes" id="UP001470809">
    <property type="component" value="Chromosome"/>
</dbReference>
<reference evidence="3" key="1">
    <citation type="submission" date="2024-04" db="EMBL/GenBank/DDBJ databases">
        <title>Phylogenomic analyses of a clade within the roseobacter group suggest taxonomic reassignments of species of the genera Aestuariivita, Citreicella, Loktanella, Nautella, Pelagibaca, Ruegeria, Thalassobius, Thiobacimonas and Tropicibacter, and the proposal o.</title>
        <authorList>
            <person name="Jeon C.O."/>
        </authorList>
    </citation>
    <scope>NUCLEOTIDE SEQUENCE [LARGE SCALE GENOMIC DNA]</scope>
    <source>
        <strain evidence="3">SS1-5</strain>
    </source>
</reference>
<dbReference type="EMBL" id="CP151767">
    <property type="protein sequence ID" value="WZU66179.1"/>
    <property type="molecule type" value="Genomic_DNA"/>
</dbReference>